<keyword evidence="2" id="KW-1185">Reference proteome</keyword>
<dbReference type="RefSeq" id="WP_167129191.1">
    <property type="nucleotide sequence ID" value="NZ_JAAQQR010000010.1"/>
</dbReference>
<dbReference type="EMBL" id="JAAQQR010000010">
    <property type="protein sequence ID" value="NID06623.1"/>
    <property type="molecule type" value="Genomic_DNA"/>
</dbReference>
<gene>
    <name evidence="1" type="ORF">HBF26_17140</name>
</gene>
<reference evidence="1 2" key="1">
    <citation type="journal article" date="2011" name="Curr. Microbiol.">
        <title>Luteibacter jiangsuensis sp. nov.: a methamidophos-degrading bacterium isolated from a methamidophos-manufacturing factory.</title>
        <authorList>
            <person name="Wang L."/>
            <person name="Wang G.L."/>
            <person name="Li S.P."/>
            <person name="Jiang J.D."/>
        </authorList>
    </citation>
    <scope>NUCLEOTIDE SEQUENCE [LARGE SCALE GENOMIC DNA]</scope>
    <source>
        <strain evidence="1 2">CGMCC 1.10133</strain>
    </source>
</reference>
<name>A0ABX0Q7T5_9GAMM</name>
<protein>
    <submittedName>
        <fullName evidence="1">Uncharacterized protein</fullName>
    </submittedName>
</protein>
<sequence>MEGHLEVPVTLAPNYFFITNPAVVVTGPISDGTLQVDFADDHIVYPTMRVTGDMVGTQPSDGLANPRFEFPTTLPARTILGRMKMAPAAARQLAALLITHADAADQAMAAHAAATENQNQA</sequence>
<evidence type="ECO:0000313" key="2">
    <source>
        <dbReference type="Proteomes" id="UP001429601"/>
    </source>
</evidence>
<organism evidence="1 2">
    <name type="scientific">Luteibacter jiangsuensis</name>
    <dbReference type="NCBI Taxonomy" id="637577"/>
    <lineage>
        <taxon>Bacteria</taxon>
        <taxon>Pseudomonadati</taxon>
        <taxon>Pseudomonadota</taxon>
        <taxon>Gammaproteobacteria</taxon>
        <taxon>Lysobacterales</taxon>
        <taxon>Rhodanobacteraceae</taxon>
        <taxon>Luteibacter</taxon>
    </lineage>
</organism>
<accession>A0ABX0Q7T5</accession>
<comment type="caution">
    <text evidence="1">The sequence shown here is derived from an EMBL/GenBank/DDBJ whole genome shotgun (WGS) entry which is preliminary data.</text>
</comment>
<proteinExistence type="predicted"/>
<evidence type="ECO:0000313" key="1">
    <source>
        <dbReference type="EMBL" id="NID06623.1"/>
    </source>
</evidence>
<dbReference type="Proteomes" id="UP001429601">
    <property type="component" value="Unassembled WGS sequence"/>
</dbReference>